<accession>A0A7R8WUL8</accession>
<reference evidence="2" key="1">
    <citation type="submission" date="2020-11" db="EMBL/GenBank/DDBJ databases">
        <authorList>
            <person name="Tran Van P."/>
        </authorList>
    </citation>
    <scope>NUCLEOTIDE SEQUENCE</scope>
</reference>
<dbReference type="AlphaFoldDB" id="A0A7R8WUL8"/>
<feature type="region of interest" description="Disordered" evidence="1">
    <location>
        <begin position="1"/>
        <end position="214"/>
    </location>
</feature>
<evidence type="ECO:0000256" key="1">
    <source>
        <dbReference type="SAM" id="MobiDB-lite"/>
    </source>
</evidence>
<gene>
    <name evidence="2" type="ORF">CTOB1V02_LOCUS12607</name>
</gene>
<feature type="non-terminal residue" evidence="2">
    <location>
        <position position="220"/>
    </location>
</feature>
<proteinExistence type="predicted"/>
<feature type="compositionally biased region" description="Polar residues" evidence="1">
    <location>
        <begin position="41"/>
        <end position="50"/>
    </location>
</feature>
<name>A0A7R8WUL8_9CRUS</name>
<protein>
    <submittedName>
        <fullName evidence="2">Uncharacterized protein</fullName>
    </submittedName>
</protein>
<sequence>MPTLRPVGSRGASSQLNGPKPFRLGGPGPRALALAAATKPLTPQGTSPPRQSERDQLPSKATSPARVVNQNSSVHRVANQLNSQLTLPRGNLIHSQSASNALMLQRQNGNRGNAPQPPVAMRRAPSPSPAVGRNPPPPPPTTPKPPLNQTARPQSGRKPSLTQRNSTSSLTSLPSSAGPPVPPPPNQHSRSPSFTGKPQVPTGAKPTVVESSTVSCLLLV</sequence>
<feature type="compositionally biased region" description="Pro residues" evidence="1">
    <location>
        <begin position="134"/>
        <end position="146"/>
    </location>
</feature>
<feature type="compositionally biased region" description="Polar residues" evidence="1">
    <location>
        <begin position="93"/>
        <end position="113"/>
    </location>
</feature>
<feature type="compositionally biased region" description="Pro residues" evidence="1">
    <location>
        <begin position="177"/>
        <end position="186"/>
    </location>
</feature>
<feature type="compositionally biased region" description="Polar residues" evidence="1">
    <location>
        <begin position="68"/>
        <end position="86"/>
    </location>
</feature>
<feature type="compositionally biased region" description="Low complexity" evidence="1">
    <location>
        <begin position="166"/>
        <end position="176"/>
    </location>
</feature>
<evidence type="ECO:0000313" key="2">
    <source>
        <dbReference type="EMBL" id="CAD7234791.1"/>
    </source>
</evidence>
<organism evidence="2">
    <name type="scientific">Cyprideis torosa</name>
    <dbReference type="NCBI Taxonomy" id="163714"/>
    <lineage>
        <taxon>Eukaryota</taxon>
        <taxon>Metazoa</taxon>
        <taxon>Ecdysozoa</taxon>
        <taxon>Arthropoda</taxon>
        <taxon>Crustacea</taxon>
        <taxon>Oligostraca</taxon>
        <taxon>Ostracoda</taxon>
        <taxon>Podocopa</taxon>
        <taxon>Podocopida</taxon>
        <taxon>Cytherocopina</taxon>
        <taxon>Cytheroidea</taxon>
        <taxon>Cytherideidae</taxon>
        <taxon>Cyprideis</taxon>
    </lineage>
</organism>
<dbReference type="EMBL" id="OB669860">
    <property type="protein sequence ID" value="CAD7234791.1"/>
    <property type="molecule type" value="Genomic_DNA"/>
</dbReference>